<dbReference type="OMA" id="HERNDCI"/>
<keyword evidence="1" id="KW-0812">Transmembrane</keyword>
<reference evidence="2 3" key="1">
    <citation type="journal article" date="2013" name="Nat. Genet.">
        <title>The genome of the hydatid tapeworm Echinococcus granulosus.</title>
        <authorList>
            <person name="Zheng H."/>
            <person name="Zhang W."/>
            <person name="Zhang L."/>
            <person name="Zhang Z."/>
            <person name="Li J."/>
            <person name="Lu G."/>
            <person name="Zhu Y."/>
            <person name="Wang Y."/>
            <person name="Huang Y."/>
            <person name="Liu J."/>
            <person name="Kang H."/>
            <person name="Chen J."/>
            <person name="Wang L."/>
            <person name="Chen A."/>
            <person name="Yu S."/>
            <person name="Gao Z."/>
            <person name="Jin L."/>
            <person name="Gu W."/>
            <person name="Wang Z."/>
            <person name="Zhao L."/>
            <person name="Shi B."/>
            <person name="Wen H."/>
            <person name="Lin R."/>
            <person name="Jones M.K."/>
            <person name="Brejova B."/>
            <person name="Vinar T."/>
            <person name="Zhao G."/>
            <person name="McManus D.P."/>
            <person name="Chen Z."/>
            <person name="Zhou Y."/>
            <person name="Wang S."/>
        </authorList>
    </citation>
    <scope>NUCLEOTIDE SEQUENCE [LARGE SCALE GENOMIC DNA]</scope>
</reference>
<protein>
    <recommendedName>
        <fullName evidence="4">F-box domain-containing protein</fullName>
    </recommendedName>
</protein>
<comment type="caution">
    <text evidence="2">The sequence shown here is derived from an EMBL/GenBank/DDBJ whole genome shotgun (WGS) entry which is preliminary data.</text>
</comment>
<dbReference type="GeneID" id="36343274"/>
<dbReference type="InterPro" id="IPR036047">
    <property type="entry name" value="F-box-like_dom_sf"/>
</dbReference>
<dbReference type="AlphaFoldDB" id="W6U8I1"/>
<keyword evidence="3" id="KW-1185">Reference proteome</keyword>
<gene>
    <name evidence="2" type="ORF">EGR_07559</name>
</gene>
<evidence type="ECO:0000256" key="1">
    <source>
        <dbReference type="SAM" id="Phobius"/>
    </source>
</evidence>
<dbReference type="CDD" id="cd09917">
    <property type="entry name" value="F-box_SF"/>
    <property type="match status" value="1"/>
</dbReference>
<evidence type="ECO:0000313" key="3">
    <source>
        <dbReference type="Proteomes" id="UP000019149"/>
    </source>
</evidence>
<feature type="transmembrane region" description="Helical" evidence="1">
    <location>
        <begin position="22"/>
        <end position="42"/>
    </location>
</feature>
<proteinExistence type="predicted"/>
<dbReference type="SUPFAM" id="SSF81383">
    <property type="entry name" value="F-box domain"/>
    <property type="match status" value="1"/>
</dbReference>
<dbReference type="EMBL" id="APAU02000081">
    <property type="protein sequence ID" value="EUB57548.1"/>
    <property type="molecule type" value="Genomic_DNA"/>
</dbReference>
<evidence type="ECO:0000313" key="2">
    <source>
        <dbReference type="EMBL" id="EUB57548.1"/>
    </source>
</evidence>
<keyword evidence="1" id="KW-0472">Membrane</keyword>
<evidence type="ECO:0008006" key="4">
    <source>
        <dbReference type="Google" id="ProtNLM"/>
    </source>
</evidence>
<dbReference type="RefSeq" id="XP_024348744.1">
    <property type="nucleotide sequence ID" value="XM_024496808.1"/>
</dbReference>
<dbReference type="KEGG" id="egl:EGR_07559"/>
<sequence length="377" mass="43568">MDCILQVTEVTYHSKLCSESGILFKIMTAMICLLLCLRWNMFNNIVYVGRRCLASSFIIVGAASLMAQRSSQAKSNDLPPDIKLKICEYLGDRDLINLGQSLPSWRCIFSSLPLSGIIYQHIDQWPWLDKRLCQLLFPRPSPTTFQNAFEAIRYQKEQTASYSRFLNSLAAKHDYGNVHFCIMPTRKSFLESRLAHKALSISKRKNTTLSKLKWSMLRPYGILSYYFRDSDYKNGKPLYNDTPDTHERNDCIVYLMEYSRMFNSELISTLESLEPHQILIIVLVINSRRDKSSQVECFVKFLLSYEIPVLSFLLTVNSESQARIGSLLALELMVFLHSWFSLLADAFLMRRPNSKVVRFSGCWKTNETIEYDELSAP</sequence>
<keyword evidence="1" id="KW-1133">Transmembrane helix</keyword>
<dbReference type="CTD" id="36343274"/>
<name>W6U8I1_ECHGR</name>
<dbReference type="Proteomes" id="UP000019149">
    <property type="component" value="Unassembled WGS sequence"/>
</dbReference>
<organism evidence="2 3">
    <name type="scientific">Echinococcus granulosus</name>
    <name type="common">Hydatid tapeworm</name>
    <dbReference type="NCBI Taxonomy" id="6210"/>
    <lineage>
        <taxon>Eukaryota</taxon>
        <taxon>Metazoa</taxon>
        <taxon>Spiralia</taxon>
        <taxon>Lophotrochozoa</taxon>
        <taxon>Platyhelminthes</taxon>
        <taxon>Cestoda</taxon>
        <taxon>Eucestoda</taxon>
        <taxon>Cyclophyllidea</taxon>
        <taxon>Taeniidae</taxon>
        <taxon>Echinococcus</taxon>
        <taxon>Echinococcus granulosus group</taxon>
    </lineage>
</organism>
<accession>W6U8I1</accession>